<dbReference type="Pfam" id="PF00881">
    <property type="entry name" value="Nitroreductase"/>
    <property type="match status" value="1"/>
</dbReference>
<keyword evidence="2" id="KW-0560">Oxidoreductase</keyword>
<evidence type="ECO:0000313" key="5">
    <source>
        <dbReference type="Proteomes" id="UP001529275"/>
    </source>
</evidence>
<evidence type="ECO:0000256" key="2">
    <source>
        <dbReference type="ARBA" id="ARBA00023002"/>
    </source>
</evidence>
<feature type="domain" description="Nitroreductase" evidence="3">
    <location>
        <begin position="8"/>
        <end position="158"/>
    </location>
</feature>
<keyword evidence="5" id="KW-1185">Reference proteome</keyword>
<accession>A0ABT7UFM4</accession>
<name>A0ABT7UFM4_9FIRM</name>
<evidence type="ECO:0000259" key="3">
    <source>
        <dbReference type="Pfam" id="PF00881"/>
    </source>
</evidence>
<comment type="similarity">
    <text evidence="1">Belongs to the nitroreductase family.</text>
</comment>
<dbReference type="EMBL" id="JAUDCK010000002">
    <property type="protein sequence ID" value="MDM8194946.1"/>
    <property type="molecule type" value="Genomic_DNA"/>
</dbReference>
<proteinExistence type="inferred from homology"/>
<gene>
    <name evidence="4" type="ORF">QUV98_01300</name>
</gene>
<comment type="caution">
    <text evidence="4">The sequence shown here is derived from an EMBL/GenBank/DDBJ whole genome shotgun (WGS) entry which is preliminary data.</text>
</comment>
<organism evidence="4 5">
    <name type="scientific">Massilimicrobiota timonensis</name>
    <dbReference type="NCBI Taxonomy" id="1776392"/>
    <lineage>
        <taxon>Bacteria</taxon>
        <taxon>Bacillati</taxon>
        <taxon>Bacillota</taxon>
        <taxon>Erysipelotrichia</taxon>
        <taxon>Erysipelotrichales</taxon>
        <taxon>Erysipelotrichaceae</taxon>
        <taxon>Massilimicrobiota</taxon>
    </lineage>
</organism>
<dbReference type="RefSeq" id="WP_087297407.1">
    <property type="nucleotide sequence ID" value="NZ_JAUDCK010000002.1"/>
</dbReference>
<dbReference type="Gene3D" id="3.40.109.10">
    <property type="entry name" value="NADH Oxidase"/>
    <property type="match status" value="2"/>
</dbReference>
<reference evidence="5" key="1">
    <citation type="submission" date="2023-06" db="EMBL/GenBank/DDBJ databases">
        <title>Identification and characterization of horizontal gene transfer across gut microbiota members of farm animals based on homology search.</title>
        <authorList>
            <person name="Zeman M."/>
            <person name="Kubasova T."/>
            <person name="Jahodarova E."/>
            <person name="Nykrynova M."/>
            <person name="Rychlik I."/>
        </authorList>
    </citation>
    <scope>NUCLEOTIDE SEQUENCE [LARGE SCALE GENOMIC DNA]</scope>
    <source>
        <strain evidence="5">ET341</strain>
    </source>
</reference>
<dbReference type="PANTHER" id="PTHR43673:SF10">
    <property type="entry name" value="NADH DEHYDROGENASE_NAD(P)H NITROREDUCTASE XCC3605-RELATED"/>
    <property type="match status" value="1"/>
</dbReference>
<protein>
    <submittedName>
        <fullName evidence="4">Nitroreductase family protein</fullName>
    </submittedName>
</protein>
<dbReference type="Proteomes" id="UP001529275">
    <property type="component" value="Unassembled WGS sequence"/>
</dbReference>
<evidence type="ECO:0000313" key="4">
    <source>
        <dbReference type="EMBL" id="MDM8194946.1"/>
    </source>
</evidence>
<evidence type="ECO:0000256" key="1">
    <source>
        <dbReference type="ARBA" id="ARBA00007118"/>
    </source>
</evidence>
<dbReference type="InterPro" id="IPR000415">
    <property type="entry name" value="Nitroreductase-like"/>
</dbReference>
<dbReference type="SUPFAM" id="SSF55469">
    <property type="entry name" value="FMN-dependent nitroreductase-like"/>
    <property type="match status" value="1"/>
</dbReference>
<dbReference type="InterPro" id="IPR029479">
    <property type="entry name" value="Nitroreductase"/>
</dbReference>
<sequence>MELDEVLNKRKSIRRQYLSKEVDDEVIRQVIEAAILAPSWKNSQVTRYYIAKSKEALQQVKNALPEFNQENVGQAPVLIVSTIVLNRSGYNKDGTPTNELGNGWGYYDCGMHNMNLLLKATELGLSTLVMGIRDEQKIKEIFAVPDNQSVVSVIALGYSDMEIERPQRKTFEDITVMK</sequence>
<dbReference type="PANTHER" id="PTHR43673">
    <property type="entry name" value="NAD(P)H NITROREDUCTASE YDGI-RELATED"/>
    <property type="match status" value="1"/>
</dbReference>